<dbReference type="GeneID" id="81360417"/>
<reference evidence="2" key="2">
    <citation type="journal article" date="2023" name="IMA Fungus">
        <title>Comparative genomic study of the Penicillium genus elucidates a diverse pangenome and 15 lateral gene transfer events.</title>
        <authorList>
            <person name="Petersen C."/>
            <person name="Sorensen T."/>
            <person name="Nielsen M.R."/>
            <person name="Sondergaard T.E."/>
            <person name="Sorensen J.L."/>
            <person name="Fitzpatrick D.A."/>
            <person name="Frisvad J.C."/>
            <person name="Nielsen K.L."/>
        </authorList>
    </citation>
    <scope>NUCLEOTIDE SEQUENCE</scope>
    <source>
        <strain evidence="2">IBT 30761</strain>
    </source>
</reference>
<dbReference type="EMBL" id="JAPQKI010000009">
    <property type="protein sequence ID" value="KAJ5090263.1"/>
    <property type="molecule type" value="Genomic_DNA"/>
</dbReference>
<comment type="caution">
    <text evidence="2">The sequence shown here is derived from an EMBL/GenBank/DDBJ whole genome shotgun (WGS) entry which is preliminary data.</text>
</comment>
<gene>
    <name evidence="2" type="ORF">N7532_008947</name>
</gene>
<organism evidence="2 3">
    <name type="scientific">Penicillium argentinense</name>
    <dbReference type="NCBI Taxonomy" id="1131581"/>
    <lineage>
        <taxon>Eukaryota</taxon>
        <taxon>Fungi</taxon>
        <taxon>Dikarya</taxon>
        <taxon>Ascomycota</taxon>
        <taxon>Pezizomycotina</taxon>
        <taxon>Eurotiomycetes</taxon>
        <taxon>Eurotiomycetidae</taxon>
        <taxon>Eurotiales</taxon>
        <taxon>Aspergillaceae</taxon>
        <taxon>Penicillium</taxon>
    </lineage>
</organism>
<dbReference type="Pfam" id="PF13302">
    <property type="entry name" value="Acetyltransf_3"/>
    <property type="match status" value="1"/>
</dbReference>
<dbReference type="Proteomes" id="UP001149074">
    <property type="component" value="Unassembled WGS sequence"/>
</dbReference>
<keyword evidence="3" id="KW-1185">Reference proteome</keyword>
<dbReference type="GO" id="GO:0008999">
    <property type="term" value="F:protein-N-terminal-alanine acetyltransferase activity"/>
    <property type="evidence" value="ECO:0007669"/>
    <property type="project" value="TreeGrafter"/>
</dbReference>
<dbReference type="InterPro" id="IPR051908">
    <property type="entry name" value="Ribosomal_N-acetyltransferase"/>
</dbReference>
<dbReference type="AlphaFoldDB" id="A0A9W9EYC7"/>
<evidence type="ECO:0000259" key="1">
    <source>
        <dbReference type="PROSITE" id="PS51186"/>
    </source>
</evidence>
<dbReference type="CDD" id="cd04301">
    <property type="entry name" value="NAT_SF"/>
    <property type="match status" value="1"/>
</dbReference>
<dbReference type="RefSeq" id="XP_056472244.1">
    <property type="nucleotide sequence ID" value="XM_056621438.1"/>
</dbReference>
<feature type="domain" description="N-acetyltransferase" evidence="1">
    <location>
        <begin position="17"/>
        <end position="196"/>
    </location>
</feature>
<dbReference type="Gene3D" id="3.40.630.30">
    <property type="match status" value="1"/>
</dbReference>
<dbReference type="SUPFAM" id="SSF55729">
    <property type="entry name" value="Acyl-CoA N-acyltransferases (Nat)"/>
    <property type="match status" value="1"/>
</dbReference>
<dbReference type="PANTHER" id="PTHR43441:SF5">
    <property type="entry name" value="FAMILY ACETYLTRANSFERASE, PUTATIVE-RELATED"/>
    <property type="match status" value="1"/>
</dbReference>
<proteinExistence type="predicted"/>
<name>A0A9W9EYC7_9EURO</name>
<dbReference type="PANTHER" id="PTHR43441">
    <property type="entry name" value="RIBOSOMAL-PROTEIN-SERINE ACETYLTRANSFERASE"/>
    <property type="match status" value="1"/>
</dbReference>
<reference evidence="2" key="1">
    <citation type="submission" date="2022-11" db="EMBL/GenBank/DDBJ databases">
        <authorList>
            <person name="Petersen C."/>
        </authorList>
    </citation>
    <scope>NUCLEOTIDE SEQUENCE</scope>
    <source>
        <strain evidence="2">IBT 30761</strain>
    </source>
</reference>
<dbReference type="PROSITE" id="PS51186">
    <property type="entry name" value="GNAT"/>
    <property type="match status" value="1"/>
</dbReference>
<dbReference type="GO" id="GO:1990189">
    <property type="term" value="F:protein N-terminal-serine acetyltransferase activity"/>
    <property type="evidence" value="ECO:0007669"/>
    <property type="project" value="TreeGrafter"/>
</dbReference>
<evidence type="ECO:0000313" key="2">
    <source>
        <dbReference type="EMBL" id="KAJ5090263.1"/>
    </source>
</evidence>
<dbReference type="InterPro" id="IPR016181">
    <property type="entry name" value="Acyl_CoA_acyltransferase"/>
</dbReference>
<dbReference type="OrthoDB" id="41238at2759"/>
<dbReference type="InterPro" id="IPR000182">
    <property type="entry name" value="GNAT_dom"/>
</dbReference>
<protein>
    <recommendedName>
        <fullName evidence="1">N-acetyltransferase domain-containing protein</fullName>
    </recommendedName>
</protein>
<sequence length="241" mass="27082">MTPPSTFVFPIHGISNDRVKLAPLDLDRHLETFFRLSVPHPDLYAHMPMGPFETLAEFKSEFLDRPSNHILSFSNPESFAFAIIDKTRPASLEDPEGELAGTISFIRTSATHLCTEIGFIVILPPYQRSHVAANTVGLALQYAFQSSESGGLGFRRVHWQASTTNPASAKLAEKMGFEKIGLTPWHMRFVNGKAKGKVGNGKVPPPETDPQDLWRDTFSFTLAWDQWEKGVKERVERVMER</sequence>
<accession>A0A9W9EYC7</accession>
<evidence type="ECO:0000313" key="3">
    <source>
        <dbReference type="Proteomes" id="UP001149074"/>
    </source>
</evidence>